<protein>
    <recommendedName>
        <fullName evidence="2">Cell surface protein</fullName>
    </recommendedName>
</protein>
<accession>A0A2P4R785</accession>
<evidence type="ECO:0000313" key="1">
    <source>
        <dbReference type="EMBL" id="POH37118.1"/>
    </source>
</evidence>
<sequence length="725" mass="79967">MAANLPQTPLENVLSNNPSLNGVDRTVPDGLTDITKWFNVPTITNNNTTILTPGTGDNNSKADIIRLTQYDAFSNNVKLGVIWSKRDQTNQDEKNYVDINKRQTMSMWMFFGGYDNDSGTDTGDGMAFVLQNSSDTAFTTLPNKTFWGETLGVWGTETKVTDASSTLASRAIQNSWALEFDTYPNTSGDIGNNFDSVDNVGYVTNHIADNYPGDSASYVKCKLNTPIKLIHNHAIFKVANATHPDNFLTNDRWHHITMTWIPAADTGTGSPEINMKYNDKALDGTLTTPTINQNYPIDLSKFNLGTNDKLYWGFTGSTGNSTENNLVIFESIPAIVEADADSTMFDETSNRYIDSATTDDPYRNTVYDGDKVDINYNLTYKTGSQPWNNIEADIKLPSHIDYDNALITYTDKNNKTSTEDISELSGMTDNEVKHKLAQQLWKDNIVSAKITFSGTINNGSDVSDTSVATEHASFDGDDLQKDVMTKPFVIKHIPNIKLSADKTSLDAVLNQNVDLQGTVSYSDSSTVSSSDFEVHSRVNNADEMSIDSMTSNPFTFTVPADQLKIGKNTVVLYVENKKTHKTSNEITYTINVATSLQLTVAKNSHFRTVQAYPVKRLIKRANDWTIKVIDTRAKGSKWQLSAESTPVNNKWQGGIVYLNTPKSTTQSLTDTPVTIASGTKADSETTDVTSDWTDDDGILMDETGLAKAGTYNSTMSWTVIDSTSN</sequence>
<comment type="caution">
    <text evidence="1">The sequence shown here is derived from an EMBL/GenBank/DDBJ whole genome shotgun (WGS) entry which is preliminary data.</text>
</comment>
<dbReference type="AlphaFoldDB" id="A0A2P4R785"/>
<dbReference type="SUPFAM" id="SSF49899">
    <property type="entry name" value="Concanavalin A-like lectins/glucanases"/>
    <property type="match status" value="1"/>
</dbReference>
<proteinExistence type="predicted"/>
<organism evidence="1">
    <name type="scientific">Companilactobacillus formosensis</name>
    <dbReference type="NCBI Taxonomy" id="1617889"/>
    <lineage>
        <taxon>Bacteria</taxon>
        <taxon>Bacillati</taxon>
        <taxon>Bacillota</taxon>
        <taxon>Bacilli</taxon>
        <taxon>Lactobacillales</taxon>
        <taxon>Lactobacillaceae</taxon>
        <taxon>Companilactobacillus</taxon>
    </lineage>
</organism>
<evidence type="ECO:0008006" key="2">
    <source>
        <dbReference type="Google" id="ProtNLM"/>
    </source>
</evidence>
<dbReference type="Gene3D" id="2.60.120.200">
    <property type="match status" value="1"/>
</dbReference>
<name>A0A2P4R785_9LACO</name>
<dbReference type="InterPro" id="IPR013320">
    <property type="entry name" value="ConA-like_dom_sf"/>
</dbReference>
<gene>
    <name evidence="1" type="ORF">C2R26_04670</name>
</gene>
<dbReference type="EMBL" id="PPWZ01000027">
    <property type="protein sequence ID" value="POH37118.1"/>
    <property type="molecule type" value="Genomic_DNA"/>
</dbReference>
<reference evidence="1" key="1">
    <citation type="submission" date="2018-01" db="EMBL/GenBank/DDBJ databases">
        <title>Genome sequnecing of Lactobacillus formosensis KACC 18721.</title>
        <authorList>
            <person name="Kim S.-J."/>
            <person name="Heo J."/>
        </authorList>
    </citation>
    <scope>NUCLEOTIDE SEQUENCE</scope>
    <source>
        <strain evidence="1">KACC 18721</strain>
    </source>
</reference>